<name>A0AAN5AIW2_9BACT</name>
<dbReference type="SMART" id="SM00360">
    <property type="entry name" value="RRM"/>
    <property type="match status" value="1"/>
</dbReference>
<feature type="domain" description="RRM" evidence="2">
    <location>
        <begin position="1"/>
        <end position="79"/>
    </location>
</feature>
<gene>
    <name evidence="3" type="ORF">PEDI_08310</name>
</gene>
<organism evidence="3 4">
    <name type="scientific">Persicobacter diffluens</name>
    <dbReference type="NCBI Taxonomy" id="981"/>
    <lineage>
        <taxon>Bacteria</taxon>
        <taxon>Pseudomonadati</taxon>
        <taxon>Bacteroidota</taxon>
        <taxon>Cytophagia</taxon>
        <taxon>Cytophagales</taxon>
        <taxon>Persicobacteraceae</taxon>
        <taxon>Persicobacter</taxon>
    </lineage>
</organism>
<evidence type="ECO:0000313" key="3">
    <source>
        <dbReference type="EMBL" id="GJM60279.1"/>
    </source>
</evidence>
<evidence type="ECO:0000259" key="2">
    <source>
        <dbReference type="PROSITE" id="PS50102"/>
    </source>
</evidence>
<evidence type="ECO:0000313" key="4">
    <source>
        <dbReference type="Proteomes" id="UP001310022"/>
    </source>
</evidence>
<dbReference type="EMBL" id="BQKE01000001">
    <property type="protein sequence ID" value="GJM60279.1"/>
    <property type="molecule type" value="Genomic_DNA"/>
</dbReference>
<dbReference type="RefSeq" id="WP_053404147.1">
    <property type="nucleotide sequence ID" value="NZ_BQKE01000001.1"/>
</dbReference>
<comment type="caution">
    <text evidence="3">The sequence shown here is derived from an EMBL/GenBank/DDBJ whole genome shotgun (WGS) entry which is preliminary data.</text>
</comment>
<dbReference type="PROSITE" id="PS50102">
    <property type="entry name" value="RRM"/>
    <property type="match status" value="1"/>
</dbReference>
<dbReference type="InterPro" id="IPR052462">
    <property type="entry name" value="SLIRP/GR-RBP-like"/>
</dbReference>
<dbReference type="AlphaFoldDB" id="A0AAN5AIW2"/>
<proteinExistence type="predicted"/>
<dbReference type="InterPro" id="IPR000504">
    <property type="entry name" value="RRM_dom"/>
</dbReference>
<accession>A0AAN5AIW2</accession>
<dbReference type="PANTHER" id="PTHR48027">
    <property type="entry name" value="HETEROGENEOUS NUCLEAR RIBONUCLEOPROTEIN 87F-RELATED"/>
    <property type="match status" value="1"/>
</dbReference>
<reference evidence="3 4" key="1">
    <citation type="submission" date="2021-12" db="EMBL/GenBank/DDBJ databases">
        <title>Genome sequencing of bacteria with rrn-lacking chromosome and rrn-plasmid.</title>
        <authorList>
            <person name="Anda M."/>
            <person name="Iwasaki W."/>
        </authorList>
    </citation>
    <scope>NUCLEOTIDE SEQUENCE [LARGE SCALE GENOMIC DNA]</scope>
    <source>
        <strain evidence="3 4">NBRC 15940</strain>
    </source>
</reference>
<dbReference type="InterPro" id="IPR035979">
    <property type="entry name" value="RBD_domain_sf"/>
</dbReference>
<dbReference type="InterPro" id="IPR012677">
    <property type="entry name" value="Nucleotide-bd_a/b_plait_sf"/>
</dbReference>
<dbReference type="Pfam" id="PF00076">
    <property type="entry name" value="RRM_1"/>
    <property type="match status" value="1"/>
</dbReference>
<dbReference type="Proteomes" id="UP001310022">
    <property type="component" value="Unassembled WGS sequence"/>
</dbReference>
<dbReference type="GO" id="GO:0003723">
    <property type="term" value="F:RNA binding"/>
    <property type="evidence" value="ECO:0007669"/>
    <property type="project" value="UniProtKB-KW"/>
</dbReference>
<dbReference type="SUPFAM" id="SSF54928">
    <property type="entry name" value="RNA-binding domain, RBD"/>
    <property type="match status" value="1"/>
</dbReference>
<keyword evidence="4" id="KW-1185">Reference proteome</keyword>
<dbReference type="Gene3D" id="3.30.70.330">
    <property type="match status" value="1"/>
</dbReference>
<protein>
    <recommendedName>
        <fullName evidence="2">RRM domain-containing protein</fullName>
    </recommendedName>
</protein>
<evidence type="ECO:0000256" key="1">
    <source>
        <dbReference type="ARBA" id="ARBA00022884"/>
    </source>
</evidence>
<keyword evidence="1" id="KW-0694">RNA-binding</keyword>
<sequence>MNIFVAKLGADTTSDSLRELFEQYGEVAFARVIFDRETGQSKRFGFVEMPNDPEAYMAIVETNELYFEGSTIVVKKAKPKEEMAPRSH</sequence>